<gene>
    <name evidence="5" type="ORF">CUTER_09915</name>
</gene>
<evidence type="ECO:0000256" key="2">
    <source>
        <dbReference type="ARBA" id="ARBA00023125"/>
    </source>
</evidence>
<dbReference type="EMBL" id="CP011546">
    <property type="protein sequence ID" value="AKK11951.1"/>
    <property type="molecule type" value="Genomic_DNA"/>
</dbReference>
<evidence type="ECO:0000313" key="6">
    <source>
        <dbReference type="Proteomes" id="UP000035548"/>
    </source>
</evidence>
<dbReference type="CDD" id="cd01392">
    <property type="entry name" value="HTH_LacI"/>
    <property type="match status" value="1"/>
</dbReference>
<dbReference type="InterPro" id="IPR000843">
    <property type="entry name" value="HTH_LacI"/>
</dbReference>
<dbReference type="SUPFAM" id="SSF53822">
    <property type="entry name" value="Periplasmic binding protein-like I"/>
    <property type="match status" value="1"/>
</dbReference>
<dbReference type="SMART" id="SM00354">
    <property type="entry name" value="HTH_LACI"/>
    <property type="match status" value="1"/>
</dbReference>
<keyword evidence="3" id="KW-0804">Transcription</keyword>
<accession>A0A0G3HF23</accession>
<reference evidence="5 6" key="1">
    <citation type="journal article" date="2015" name="Genome Announc.">
        <title>Virulence Factor Genes Detected in the Complete Genome Sequence of Corynebacterium uterequi DSM 45634, Isolated from the Uterus of a Maiden Mare.</title>
        <authorList>
            <person name="Ruckert C."/>
            <person name="Kriete M."/>
            <person name="Jaenicke S."/>
            <person name="Winkler A."/>
            <person name="Tauch A."/>
        </authorList>
    </citation>
    <scope>NUCLEOTIDE SEQUENCE [LARGE SCALE GENOMIC DNA]</scope>
    <source>
        <strain evidence="5 6">DSM 45634</strain>
    </source>
</reference>
<dbReference type="PANTHER" id="PTHR30146">
    <property type="entry name" value="LACI-RELATED TRANSCRIPTIONAL REPRESSOR"/>
    <property type="match status" value="1"/>
</dbReference>
<evidence type="ECO:0000313" key="5">
    <source>
        <dbReference type="EMBL" id="AKK11951.1"/>
    </source>
</evidence>
<dbReference type="InterPro" id="IPR046335">
    <property type="entry name" value="LacI/GalR-like_sensor"/>
</dbReference>
<keyword evidence="2" id="KW-0238">DNA-binding</keyword>
<organism evidence="5 6">
    <name type="scientific">Corynebacterium uterequi</name>
    <dbReference type="NCBI Taxonomy" id="1072256"/>
    <lineage>
        <taxon>Bacteria</taxon>
        <taxon>Bacillati</taxon>
        <taxon>Actinomycetota</taxon>
        <taxon>Actinomycetes</taxon>
        <taxon>Mycobacteriales</taxon>
        <taxon>Corynebacteriaceae</taxon>
        <taxon>Corynebacterium</taxon>
    </lineage>
</organism>
<evidence type="ECO:0000256" key="3">
    <source>
        <dbReference type="ARBA" id="ARBA00023163"/>
    </source>
</evidence>
<dbReference type="STRING" id="1072256.CUTER_09915"/>
<dbReference type="Gene3D" id="3.40.50.2300">
    <property type="match status" value="2"/>
</dbReference>
<feature type="domain" description="HTH lacI-type" evidence="4">
    <location>
        <begin position="3"/>
        <end position="57"/>
    </location>
</feature>
<dbReference type="InterPro" id="IPR010982">
    <property type="entry name" value="Lambda_DNA-bd_dom_sf"/>
</dbReference>
<sequence length="330" mass="36234">MHAVMSDVARLAGVSAQTVSRVIHNHPSVREATRQRVLDAMRELDYRPNAAAQMLASGSSQSIGVVTVGPMTHGLTKVFSELQFHARNRGWNVVTASAEKPQASMLKASIDYLRSRQVLAAVFFAQHAELLPVFQTWNHAPGVLLCSAQHQMPSVSTIGIDQVSGLQQALNHLWEQGVEDTVLINGNLTYIDAAERSATYQRYSRLHGKAVSQWGGEGWGAVDGYNAAQRILRQGLPEAILCGNDKIAIGCYRAFAQKDLIAGRDYRLIGFDDDETSAYLTPSLSSVRQDFSLLAETVLAELTALFDGAEHRMFHLDSEFIARESSVLRP</sequence>
<evidence type="ECO:0000259" key="4">
    <source>
        <dbReference type="PROSITE" id="PS50932"/>
    </source>
</evidence>
<keyword evidence="1" id="KW-0805">Transcription regulation</keyword>
<dbReference type="SUPFAM" id="SSF47413">
    <property type="entry name" value="lambda repressor-like DNA-binding domains"/>
    <property type="match status" value="1"/>
</dbReference>
<dbReference type="Pfam" id="PF00356">
    <property type="entry name" value="LacI"/>
    <property type="match status" value="1"/>
</dbReference>
<dbReference type="GO" id="GO:0000976">
    <property type="term" value="F:transcription cis-regulatory region binding"/>
    <property type="evidence" value="ECO:0007669"/>
    <property type="project" value="TreeGrafter"/>
</dbReference>
<dbReference type="Pfam" id="PF13377">
    <property type="entry name" value="Peripla_BP_3"/>
    <property type="match status" value="1"/>
</dbReference>
<proteinExistence type="predicted"/>
<dbReference type="Proteomes" id="UP000035548">
    <property type="component" value="Chromosome"/>
</dbReference>
<dbReference type="GO" id="GO:0003700">
    <property type="term" value="F:DNA-binding transcription factor activity"/>
    <property type="evidence" value="ECO:0007669"/>
    <property type="project" value="TreeGrafter"/>
</dbReference>
<dbReference type="Gene3D" id="1.10.260.40">
    <property type="entry name" value="lambda repressor-like DNA-binding domains"/>
    <property type="match status" value="1"/>
</dbReference>
<dbReference type="PROSITE" id="PS50932">
    <property type="entry name" value="HTH_LACI_2"/>
    <property type="match status" value="1"/>
</dbReference>
<name>A0A0G3HF23_9CORY</name>
<keyword evidence="6" id="KW-1185">Reference proteome</keyword>
<reference evidence="6" key="2">
    <citation type="submission" date="2015-05" db="EMBL/GenBank/DDBJ databases">
        <title>Complete genome sequence of Corynebacterium uterequi DSM 45634, isolated from the uterus of a maiden mare.</title>
        <authorList>
            <person name="Ruckert C."/>
            <person name="Albersmeier A."/>
            <person name="Winkler A."/>
            <person name="Tauch A."/>
        </authorList>
    </citation>
    <scope>NUCLEOTIDE SEQUENCE [LARGE SCALE GENOMIC DNA]</scope>
    <source>
        <strain evidence="6">DSM 45634</strain>
    </source>
</reference>
<dbReference type="PANTHER" id="PTHR30146:SF153">
    <property type="entry name" value="LACTOSE OPERON REPRESSOR"/>
    <property type="match status" value="1"/>
</dbReference>
<dbReference type="KEGG" id="cut:CUTER_09915"/>
<dbReference type="PROSITE" id="PS00356">
    <property type="entry name" value="HTH_LACI_1"/>
    <property type="match status" value="1"/>
</dbReference>
<protein>
    <submittedName>
        <fullName evidence="5">Transcriptional regulator</fullName>
    </submittedName>
</protein>
<dbReference type="PATRIC" id="fig|1072256.5.peg.1953"/>
<dbReference type="InterPro" id="IPR028082">
    <property type="entry name" value="Peripla_BP_I"/>
</dbReference>
<dbReference type="AlphaFoldDB" id="A0A0G3HF23"/>
<evidence type="ECO:0000256" key="1">
    <source>
        <dbReference type="ARBA" id="ARBA00023015"/>
    </source>
</evidence>